<keyword evidence="3" id="KW-1185">Reference proteome</keyword>
<proteinExistence type="predicted"/>
<gene>
    <name evidence="2" type="ORF">NCGR_LOCUS9750</name>
</gene>
<dbReference type="PANTHER" id="PTHR36410:SF1">
    <property type="entry name" value="EXPRESSED PROTEIN"/>
    <property type="match status" value="1"/>
</dbReference>
<feature type="compositionally biased region" description="Basic and acidic residues" evidence="1">
    <location>
        <begin position="56"/>
        <end position="72"/>
    </location>
</feature>
<feature type="region of interest" description="Disordered" evidence="1">
    <location>
        <begin position="1"/>
        <end position="99"/>
    </location>
</feature>
<evidence type="ECO:0000256" key="1">
    <source>
        <dbReference type="SAM" id="MobiDB-lite"/>
    </source>
</evidence>
<sequence>MEQPKVPPQNAAAGDKNKRRDDMHKATGDVMTHSFGEVYSTQSDWEGFGGVYGRNDPVEHPGTEIHPSHPDYEYDTPQGSEVKEKEKARHHKDEKHATA</sequence>
<dbReference type="Proteomes" id="UP000604825">
    <property type="component" value="Unassembled WGS sequence"/>
</dbReference>
<feature type="compositionally biased region" description="Basic and acidic residues" evidence="1">
    <location>
        <begin position="15"/>
        <end position="27"/>
    </location>
</feature>
<dbReference type="EMBL" id="CAJGYO010000002">
    <property type="protein sequence ID" value="CAD6214323.1"/>
    <property type="molecule type" value="Genomic_DNA"/>
</dbReference>
<dbReference type="OrthoDB" id="1702799at2759"/>
<organism evidence="2 3">
    <name type="scientific">Miscanthus lutarioriparius</name>
    <dbReference type="NCBI Taxonomy" id="422564"/>
    <lineage>
        <taxon>Eukaryota</taxon>
        <taxon>Viridiplantae</taxon>
        <taxon>Streptophyta</taxon>
        <taxon>Embryophyta</taxon>
        <taxon>Tracheophyta</taxon>
        <taxon>Spermatophyta</taxon>
        <taxon>Magnoliopsida</taxon>
        <taxon>Liliopsida</taxon>
        <taxon>Poales</taxon>
        <taxon>Poaceae</taxon>
        <taxon>PACMAD clade</taxon>
        <taxon>Panicoideae</taxon>
        <taxon>Andropogonodae</taxon>
        <taxon>Andropogoneae</taxon>
        <taxon>Saccharinae</taxon>
        <taxon>Miscanthus</taxon>
    </lineage>
</organism>
<reference evidence="2" key="1">
    <citation type="submission" date="2020-10" db="EMBL/GenBank/DDBJ databases">
        <authorList>
            <person name="Han B."/>
            <person name="Lu T."/>
            <person name="Zhao Q."/>
            <person name="Huang X."/>
            <person name="Zhao Y."/>
        </authorList>
    </citation>
    <scope>NUCLEOTIDE SEQUENCE</scope>
</reference>
<name>A0A811N380_9POAL</name>
<dbReference type="AlphaFoldDB" id="A0A811N380"/>
<evidence type="ECO:0000313" key="3">
    <source>
        <dbReference type="Proteomes" id="UP000604825"/>
    </source>
</evidence>
<protein>
    <submittedName>
        <fullName evidence="2">Uncharacterized protein</fullName>
    </submittedName>
</protein>
<evidence type="ECO:0000313" key="2">
    <source>
        <dbReference type="EMBL" id="CAD6214323.1"/>
    </source>
</evidence>
<dbReference type="PANTHER" id="PTHR36410">
    <property type="entry name" value="EXPRESSED PROTEIN"/>
    <property type="match status" value="1"/>
</dbReference>
<comment type="caution">
    <text evidence="2">The sequence shown here is derived from an EMBL/GenBank/DDBJ whole genome shotgun (WGS) entry which is preliminary data.</text>
</comment>
<accession>A0A811N380</accession>